<keyword evidence="1" id="KW-0929">Antimicrobial</keyword>
<protein>
    <recommendedName>
        <fullName evidence="4">Peptidoglycan hydrolase</fullName>
    </recommendedName>
</protein>
<keyword evidence="2" id="KW-0081">Bacteriolytic enzyme</keyword>
<dbReference type="PANTHER" id="PTHR33308">
    <property type="entry name" value="PEPTIDOGLYCAN HYDROLASE FLGJ"/>
    <property type="match status" value="1"/>
</dbReference>
<evidence type="ECO:0000256" key="3">
    <source>
        <dbReference type="ARBA" id="ARBA00022801"/>
    </source>
</evidence>
<dbReference type="GO" id="GO:0042742">
    <property type="term" value="P:defense response to bacterium"/>
    <property type="evidence" value="ECO:0007669"/>
    <property type="project" value="UniProtKB-KW"/>
</dbReference>
<organism evidence="6 7">
    <name type="scientific">Parapedobacter pyrenivorans</name>
    <dbReference type="NCBI Taxonomy" id="1305674"/>
    <lineage>
        <taxon>Bacteria</taxon>
        <taxon>Pseudomonadati</taxon>
        <taxon>Bacteroidota</taxon>
        <taxon>Sphingobacteriia</taxon>
        <taxon>Sphingobacteriales</taxon>
        <taxon>Sphingobacteriaceae</taxon>
        <taxon>Parapedobacter</taxon>
    </lineage>
</organism>
<name>A0A917HIR8_9SPHI</name>
<dbReference type="SUPFAM" id="SSF54106">
    <property type="entry name" value="LysM domain"/>
    <property type="match status" value="1"/>
</dbReference>
<dbReference type="InterPro" id="IPR036779">
    <property type="entry name" value="LysM_dom_sf"/>
</dbReference>
<feature type="domain" description="LysM" evidence="5">
    <location>
        <begin position="170"/>
        <end position="213"/>
    </location>
</feature>
<dbReference type="Pfam" id="PF01476">
    <property type="entry name" value="LysM"/>
    <property type="match status" value="1"/>
</dbReference>
<dbReference type="CDD" id="cd00118">
    <property type="entry name" value="LysM"/>
    <property type="match status" value="1"/>
</dbReference>
<dbReference type="PANTHER" id="PTHR33308:SF9">
    <property type="entry name" value="PEPTIDOGLYCAN HYDROLASE FLGJ"/>
    <property type="match status" value="1"/>
</dbReference>
<dbReference type="PROSITE" id="PS51782">
    <property type="entry name" value="LYSM"/>
    <property type="match status" value="1"/>
</dbReference>
<reference evidence="6" key="2">
    <citation type="submission" date="2020-09" db="EMBL/GenBank/DDBJ databases">
        <authorList>
            <person name="Sun Q."/>
            <person name="Zhou Y."/>
        </authorList>
    </citation>
    <scope>NUCLEOTIDE SEQUENCE</scope>
    <source>
        <strain evidence="6">CGMCC 1.12195</strain>
    </source>
</reference>
<dbReference type="SMART" id="SM00257">
    <property type="entry name" value="LysM"/>
    <property type="match status" value="1"/>
</dbReference>
<evidence type="ECO:0000256" key="1">
    <source>
        <dbReference type="ARBA" id="ARBA00022529"/>
    </source>
</evidence>
<dbReference type="InterPro" id="IPR051056">
    <property type="entry name" value="Glycosyl_Hydrolase_73"/>
</dbReference>
<dbReference type="InterPro" id="IPR002901">
    <property type="entry name" value="MGlyc_endo_b_GlcNAc-like_dom"/>
</dbReference>
<evidence type="ECO:0000259" key="5">
    <source>
        <dbReference type="PROSITE" id="PS51782"/>
    </source>
</evidence>
<comment type="caution">
    <text evidence="6">The sequence shown here is derived from an EMBL/GenBank/DDBJ whole genome shotgun (WGS) entry which is preliminary data.</text>
</comment>
<dbReference type="InterPro" id="IPR018392">
    <property type="entry name" value="LysM"/>
</dbReference>
<keyword evidence="7" id="KW-1185">Reference proteome</keyword>
<keyword evidence="3" id="KW-0378">Hydrolase</keyword>
<dbReference type="Pfam" id="PF01832">
    <property type="entry name" value="Glucosaminidase"/>
    <property type="match status" value="1"/>
</dbReference>
<proteinExistence type="predicted"/>
<dbReference type="Proteomes" id="UP000660862">
    <property type="component" value="Unassembled WGS sequence"/>
</dbReference>
<dbReference type="AlphaFoldDB" id="A0A917HIR8"/>
<evidence type="ECO:0000256" key="4">
    <source>
        <dbReference type="ARBA" id="ARBA00032108"/>
    </source>
</evidence>
<dbReference type="Gene3D" id="1.10.530.10">
    <property type="match status" value="1"/>
</dbReference>
<evidence type="ECO:0000313" key="7">
    <source>
        <dbReference type="Proteomes" id="UP000660862"/>
    </source>
</evidence>
<dbReference type="EMBL" id="BMER01000001">
    <property type="protein sequence ID" value="GGG80281.1"/>
    <property type="molecule type" value="Genomic_DNA"/>
</dbReference>
<reference evidence="6" key="1">
    <citation type="journal article" date="2014" name="Int. J. Syst. Evol. Microbiol.">
        <title>Complete genome sequence of Corynebacterium casei LMG S-19264T (=DSM 44701T), isolated from a smear-ripened cheese.</title>
        <authorList>
            <consortium name="US DOE Joint Genome Institute (JGI-PGF)"/>
            <person name="Walter F."/>
            <person name="Albersmeier A."/>
            <person name="Kalinowski J."/>
            <person name="Ruckert C."/>
        </authorList>
    </citation>
    <scope>NUCLEOTIDE SEQUENCE</scope>
    <source>
        <strain evidence="6">CGMCC 1.12195</strain>
    </source>
</reference>
<dbReference type="GO" id="GO:0031640">
    <property type="term" value="P:killing of cells of another organism"/>
    <property type="evidence" value="ECO:0007669"/>
    <property type="project" value="UniProtKB-KW"/>
</dbReference>
<gene>
    <name evidence="6" type="ORF">GCM10007415_10880</name>
</gene>
<dbReference type="Gene3D" id="3.10.350.10">
    <property type="entry name" value="LysM domain"/>
    <property type="match status" value="1"/>
</dbReference>
<dbReference type="GO" id="GO:0004040">
    <property type="term" value="F:amidase activity"/>
    <property type="evidence" value="ECO:0007669"/>
    <property type="project" value="InterPro"/>
</dbReference>
<evidence type="ECO:0000256" key="2">
    <source>
        <dbReference type="ARBA" id="ARBA00022638"/>
    </source>
</evidence>
<dbReference type="SMART" id="SM00047">
    <property type="entry name" value="LYZ2"/>
    <property type="match status" value="1"/>
</dbReference>
<sequence length="213" mass="24008">MLLIAMSTTLTIAQENSSQTYIETYKDAAIQYMEEYGCPASIILAIAMHESANGTSRVARYLNNHFGIKGPNDSKEIRSAYKGYDTVEESYADFIDFLKRRESTEKLFDLYQPHEYQKWVKGIARSGYAHSSSWSSKVIGMIRKYNLHELDIQPDAGTAIAATAEPDDAEIYTVQKGDTLYDIARKYGTTVKAIQLENGLTHSRLRIGQQLTL</sequence>
<evidence type="ECO:0000313" key="6">
    <source>
        <dbReference type="EMBL" id="GGG80281.1"/>
    </source>
</evidence>
<accession>A0A917HIR8</accession>